<feature type="transmembrane region" description="Helical" evidence="1">
    <location>
        <begin position="45"/>
        <end position="67"/>
    </location>
</feature>
<keyword evidence="3" id="KW-1185">Reference proteome</keyword>
<gene>
    <name evidence="2" type="ORF">CLPU_2c01740</name>
</gene>
<feature type="transmembrane region" description="Helical" evidence="1">
    <location>
        <begin position="12"/>
        <end position="33"/>
    </location>
</feature>
<accession>A0A0L0WE16</accession>
<keyword evidence="1" id="KW-0472">Membrane</keyword>
<dbReference type="STRING" id="1503.CLPU_2c01740"/>
<evidence type="ECO:0008006" key="4">
    <source>
        <dbReference type="Google" id="ProtNLM"/>
    </source>
</evidence>
<reference evidence="3" key="1">
    <citation type="submission" date="2015-07" db="EMBL/GenBank/DDBJ databases">
        <title>Draft genome sequence of the purine-degrading Gottschalkia purinilyticum DSM 1384 (formerly Clostridium purinilyticum).</title>
        <authorList>
            <person name="Poehlein A."/>
            <person name="Schiel-Bengelsdorf B."/>
            <person name="Bengelsdorf F.R."/>
            <person name="Daniel R."/>
            <person name="Duerre P."/>
        </authorList>
    </citation>
    <scope>NUCLEOTIDE SEQUENCE [LARGE SCALE GENOMIC DNA]</scope>
    <source>
        <strain evidence="3">DSM 1384</strain>
    </source>
</reference>
<name>A0A0L0WE16_GOTPU</name>
<proteinExistence type="predicted"/>
<evidence type="ECO:0000313" key="2">
    <source>
        <dbReference type="EMBL" id="KNF09722.1"/>
    </source>
</evidence>
<organism evidence="2 3">
    <name type="scientific">Gottschalkia purinilytica</name>
    <name type="common">Clostridium purinilyticum</name>
    <dbReference type="NCBI Taxonomy" id="1503"/>
    <lineage>
        <taxon>Bacteria</taxon>
        <taxon>Bacillati</taxon>
        <taxon>Bacillota</taxon>
        <taxon>Tissierellia</taxon>
        <taxon>Tissierellales</taxon>
        <taxon>Gottschalkiaceae</taxon>
        <taxon>Gottschalkia</taxon>
    </lineage>
</organism>
<dbReference type="Proteomes" id="UP000037267">
    <property type="component" value="Unassembled WGS sequence"/>
</dbReference>
<dbReference type="Pfam" id="PF09527">
    <property type="entry name" value="ATPase_gene1"/>
    <property type="match status" value="1"/>
</dbReference>
<dbReference type="EMBL" id="LGSS01000002">
    <property type="protein sequence ID" value="KNF09722.1"/>
    <property type="molecule type" value="Genomic_DNA"/>
</dbReference>
<sequence length="76" mass="8401">MKINNKSKILENVALISQIGISMIVPILGGVLLGKFIDDKLGINLVFLTIFTVFGIATSFHTLFKLAGKDIRKKRK</sequence>
<dbReference type="InterPro" id="IPR032820">
    <property type="entry name" value="ATPase_put"/>
</dbReference>
<dbReference type="AlphaFoldDB" id="A0A0L0WE16"/>
<keyword evidence="1" id="KW-1133">Transmembrane helix</keyword>
<evidence type="ECO:0000256" key="1">
    <source>
        <dbReference type="SAM" id="Phobius"/>
    </source>
</evidence>
<comment type="caution">
    <text evidence="2">The sequence shown here is derived from an EMBL/GenBank/DDBJ whole genome shotgun (WGS) entry which is preliminary data.</text>
</comment>
<keyword evidence="1" id="KW-0812">Transmembrane</keyword>
<evidence type="ECO:0000313" key="3">
    <source>
        <dbReference type="Proteomes" id="UP000037267"/>
    </source>
</evidence>
<protein>
    <recommendedName>
        <fullName evidence="4">F0F1-ATPase subunit</fullName>
    </recommendedName>
</protein>